<dbReference type="Proteomes" id="UP000077245">
    <property type="component" value="Unassembled WGS sequence"/>
</dbReference>
<reference evidence="1 2" key="1">
    <citation type="submission" date="2016-04" db="EMBL/GenBank/DDBJ databases">
        <title>Genome sequence of Methanobrevibacter curvatus DSM 11111.</title>
        <authorList>
            <person name="Poehlein A."/>
            <person name="Seedorf H."/>
            <person name="Daniel R."/>
        </authorList>
    </citation>
    <scope>NUCLEOTIDE SEQUENCE [LARGE SCALE GENOMIC DNA]</scope>
    <source>
        <strain evidence="1 2">DSM 11111</strain>
    </source>
</reference>
<keyword evidence="2" id="KW-1185">Reference proteome</keyword>
<accession>A0A166B0C7</accession>
<gene>
    <name evidence="1" type="ORF">MBCUR_09560</name>
</gene>
<dbReference type="OrthoDB" id="77754at2157"/>
<protein>
    <submittedName>
        <fullName evidence="1">Uncharacterized protein</fullName>
    </submittedName>
</protein>
<evidence type="ECO:0000313" key="1">
    <source>
        <dbReference type="EMBL" id="KZX12703.1"/>
    </source>
</evidence>
<dbReference type="AlphaFoldDB" id="A0A166B0C7"/>
<dbReference type="PATRIC" id="fig|49547.3.peg.1025"/>
<sequence length="78" mass="9087">MKVNKLIFKQKNTDNPLSFEVGQKITTDEFESLIKGYIIAQINVNPKIGFIEIKTDNDNFLWYSLNDIEFLSFKISPE</sequence>
<comment type="caution">
    <text evidence="1">The sequence shown here is derived from an EMBL/GenBank/DDBJ whole genome shotgun (WGS) entry which is preliminary data.</text>
</comment>
<proteinExistence type="predicted"/>
<dbReference type="STRING" id="49547.MBCUR_09560"/>
<evidence type="ECO:0000313" key="2">
    <source>
        <dbReference type="Proteomes" id="UP000077245"/>
    </source>
</evidence>
<organism evidence="1 2">
    <name type="scientific">Methanobrevibacter curvatus</name>
    <dbReference type="NCBI Taxonomy" id="49547"/>
    <lineage>
        <taxon>Archaea</taxon>
        <taxon>Methanobacteriati</taxon>
        <taxon>Methanobacteriota</taxon>
        <taxon>Methanomada group</taxon>
        <taxon>Methanobacteria</taxon>
        <taxon>Methanobacteriales</taxon>
        <taxon>Methanobacteriaceae</taxon>
        <taxon>Methanobrevibacter</taxon>
    </lineage>
</organism>
<dbReference type="RefSeq" id="WP_067090890.1">
    <property type="nucleotide sequence ID" value="NZ_LWMV01000163.1"/>
</dbReference>
<dbReference type="EMBL" id="LWMV01000163">
    <property type="protein sequence ID" value="KZX12703.1"/>
    <property type="molecule type" value="Genomic_DNA"/>
</dbReference>
<name>A0A166B0C7_9EURY</name>